<dbReference type="InterPro" id="IPR012337">
    <property type="entry name" value="RNaseH-like_sf"/>
</dbReference>
<dbReference type="Gene3D" id="3.30.420.10">
    <property type="entry name" value="Ribonuclease H-like superfamily/Ribonuclease H"/>
    <property type="match status" value="1"/>
</dbReference>
<accession>A0A8J4B358</accession>
<dbReference type="InterPro" id="IPR013520">
    <property type="entry name" value="Ribonucl_H"/>
</dbReference>
<feature type="domain" description="Exonuclease" evidence="5">
    <location>
        <begin position="114"/>
        <end position="296"/>
    </location>
</feature>
<dbReference type="InterPro" id="IPR036397">
    <property type="entry name" value="RNaseH_sf"/>
</dbReference>
<protein>
    <recommendedName>
        <fullName evidence="5">Exonuclease domain-containing protein</fullName>
    </recommendedName>
</protein>
<comment type="caution">
    <text evidence="6">The sequence shown here is derived from an EMBL/GenBank/DDBJ whole genome shotgun (WGS) entry which is preliminary data.</text>
</comment>
<dbReference type="GO" id="GO:0004527">
    <property type="term" value="F:exonuclease activity"/>
    <property type="evidence" value="ECO:0007669"/>
    <property type="project" value="InterPro"/>
</dbReference>
<dbReference type="GO" id="GO:0005634">
    <property type="term" value="C:nucleus"/>
    <property type="evidence" value="ECO:0007669"/>
    <property type="project" value="TreeGrafter"/>
</dbReference>
<gene>
    <name evidence="6" type="ORF">Vafri_8851</name>
</gene>
<dbReference type="Proteomes" id="UP000747399">
    <property type="component" value="Unassembled WGS sequence"/>
</dbReference>
<name>A0A8J4B358_9CHLO</name>
<dbReference type="GO" id="GO:0006364">
    <property type="term" value="P:rRNA processing"/>
    <property type="evidence" value="ECO:0007669"/>
    <property type="project" value="UniProtKB-KW"/>
</dbReference>
<keyword evidence="1" id="KW-0698">rRNA processing</keyword>
<keyword evidence="2" id="KW-0540">Nuclease</keyword>
<dbReference type="AlphaFoldDB" id="A0A8J4B358"/>
<comment type="function">
    <text evidence="4">Exoribonuclease involved in ribosome biosynthesis. Involved in the processing of ITS1, the internal transcribed spacer localized between the 18S and 5.8S rRNAs.</text>
</comment>
<dbReference type="SMART" id="SM00479">
    <property type="entry name" value="EXOIII"/>
    <property type="match status" value="1"/>
</dbReference>
<evidence type="ECO:0000256" key="3">
    <source>
        <dbReference type="ARBA" id="ARBA00022801"/>
    </source>
</evidence>
<evidence type="ECO:0000313" key="7">
    <source>
        <dbReference type="Proteomes" id="UP000747399"/>
    </source>
</evidence>
<sequence>MSRNSFHDHPGIAPDASAQSPFNVISRPRLLVPHHHRQGFIRSCSFFPPAPRTPSPCFPHPLVFPSFPRLVWHFPTSTTRLLSSTLQLSRDTASATHDSVNPHSNEDQNRRRLELLALDVEYTHVELPDGSRRSFASWVALVDRFEGVPLKTHIALPTEGGEGGLPLGTRIVGGVPRAALTGAPSLTQVRDMVSELLRRGCRVLVGHGLTKDLRALGIGDRAAATLRRRYSVRLYDTMSYGKFRGRGGTARSLAWLAAEFLDGRKIQAAGPGCHDPEEDARAVLDLYVRYVDYSYLVEYETARILAEHRRRNDEAGDEVAAEEEVDALLDADVAAEGKGL</sequence>
<dbReference type="EMBL" id="BNCO01000014">
    <property type="protein sequence ID" value="GIL53173.1"/>
    <property type="molecule type" value="Genomic_DNA"/>
</dbReference>
<dbReference type="SUPFAM" id="SSF53098">
    <property type="entry name" value="Ribonuclease H-like"/>
    <property type="match status" value="1"/>
</dbReference>
<dbReference type="InterPro" id="IPR047021">
    <property type="entry name" value="REXO1/3/4-like"/>
</dbReference>
<keyword evidence="7" id="KW-1185">Reference proteome</keyword>
<reference evidence="6" key="1">
    <citation type="journal article" date="2021" name="Proc. Natl. Acad. Sci. U.S.A.">
        <title>Three genomes in the algal genus Volvox reveal the fate of a haploid sex-determining region after a transition to homothallism.</title>
        <authorList>
            <person name="Yamamoto K."/>
            <person name="Hamaji T."/>
            <person name="Kawai-Toyooka H."/>
            <person name="Matsuzaki R."/>
            <person name="Takahashi F."/>
            <person name="Nishimura Y."/>
            <person name="Kawachi M."/>
            <person name="Noguchi H."/>
            <person name="Minakuchi Y."/>
            <person name="Umen J.G."/>
            <person name="Toyoda A."/>
            <person name="Nozaki H."/>
        </authorList>
    </citation>
    <scope>NUCLEOTIDE SEQUENCE</scope>
    <source>
        <strain evidence="6">NIES-3780</strain>
    </source>
</reference>
<dbReference type="GO" id="GO:0003676">
    <property type="term" value="F:nucleic acid binding"/>
    <property type="evidence" value="ECO:0007669"/>
    <property type="project" value="InterPro"/>
</dbReference>
<evidence type="ECO:0000256" key="4">
    <source>
        <dbReference type="ARBA" id="ARBA00025599"/>
    </source>
</evidence>
<dbReference type="PANTHER" id="PTHR12801:SF45">
    <property type="entry name" value="RNA EXONUCLEASE 4"/>
    <property type="match status" value="1"/>
</dbReference>
<organism evidence="6 7">
    <name type="scientific">Volvox africanus</name>
    <dbReference type="NCBI Taxonomy" id="51714"/>
    <lineage>
        <taxon>Eukaryota</taxon>
        <taxon>Viridiplantae</taxon>
        <taxon>Chlorophyta</taxon>
        <taxon>core chlorophytes</taxon>
        <taxon>Chlorophyceae</taxon>
        <taxon>CS clade</taxon>
        <taxon>Chlamydomonadales</taxon>
        <taxon>Volvocaceae</taxon>
        <taxon>Volvox</taxon>
    </lineage>
</organism>
<feature type="non-terminal residue" evidence="6">
    <location>
        <position position="340"/>
    </location>
</feature>
<evidence type="ECO:0000259" key="5">
    <source>
        <dbReference type="SMART" id="SM00479"/>
    </source>
</evidence>
<proteinExistence type="predicted"/>
<dbReference type="PANTHER" id="PTHR12801">
    <property type="entry name" value="RNA EXONUCLEASE REXO1 / RECO3 FAMILY MEMBER-RELATED"/>
    <property type="match status" value="1"/>
</dbReference>
<keyword evidence="3" id="KW-0378">Hydrolase</keyword>
<evidence type="ECO:0000256" key="2">
    <source>
        <dbReference type="ARBA" id="ARBA00022722"/>
    </source>
</evidence>
<evidence type="ECO:0000313" key="6">
    <source>
        <dbReference type="EMBL" id="GIL53173.1"/>
    </source>
</evidence>
<evidence type="ECO:0000256" key="1">
    <source>
        <dbReference type="ARBA" id="ARBA00022552"/>
    </source>
</evidence>